<evidence type="ECO:0000256" key="4">
    <source>
        <dbReference type="ARBA" id="ARBA00023163"/>
    </source>
</evidence>
<keyword evidence="3" id="KW-0805">Transcription regulation</keyword>
<feature type="compositionally biased region" description="Polar residues" evidence="6">
    <location>
        <begin position="227"/>
        <end position="240"/>
    </location>
</feature>
<dbReference type="GO" id="GO:0006355">
    <property type="term" value="P:regulation of DNA-templated transcription"/>
    <property type="evidence" value="ECO:0007669"/>
    <property type="project" value="InterPro"/>
</dbReference>
<comment type="subcellular location">
    <subcellularLocation>
        <location evidence="1">Nucleus</location>
    </subcellularLocation>
</comment>
<dbReference type="OrthoDB" id="6085656at2759"/>
<name>A0A9Q9ZQ77_CYPCA</name>
<keyword evidence="4" id="KW-0804">Transcription</keyword>
<accession>A0A9Q9ZQ77</accession>
<evidence type="ECO:0000259" key="7">
    <source>
        <dbReference type="PROSITE" id="PS50888"/>
    </source>
</evidence>
<evidence type="ECO:0000256" key="3">
    <source>
        <dbReference type="ARBA" id="ARBA00023015"/>
    </source>
</evidence>
<dbReference type="KEGG" id="ccar:109055108"/>
<dbReference type="GeneID" id="109055108"/>
<gene>
    <name evidence="9" type="primary">LOC109055108</name>
</gene>
<reference evidence="9" key="1">
    <citation type="submission" date="2025-08" db="UniProtKB">
        <authorList>
            <consortium name="RefSeq"/>
        </authorList>
    </citation>
    <scope>IDENTIFICATION</scope>
    <source>
        <tissue evidence="9">Muscle</tissue>
    </source>
</reference>
<keyword evidence="5" id="KW-0539">Nucleus</keyword>
<feature type="domain" description="BHLH" evidence="7">
    <location>
        <begin position="109"/>
        <end position="165"/>
    </location>
</feature>
<sequence length="248" mass="28064">MPPDGEPGCLGDAVRTVSTGKWEAGPLAESVFIPLKRPSTCSPEMRSLCRSNKGFISHVAAQMLPLAADCENLQQTPDSHIHYGDLGYTQPWHITITGSIISREQLPLSNKLRKPIVEKIRRERINSSIEKLKSLLGQEFLKQQPDSRQEKAEILEMTLDFLRRQQCSQDPSACSSTAARDGRSRCVQEAVNFLSQCPVQTESHRRLLKHFLHMQRYTENHTRVPPQLNSPAAQSSSKEQTLVLWRPW</sequence>
<evidence type="ECO:0000256" key="2">
    <source>
        <dbReference type="ARBA" id="ARBA00022491"/>
    </source>
</evidence>
<dbReference type="InterPro" id="IPR050370">
    <property type="entry name" value="HES_HEY"/>
</dbReference>
<dbReference type="Proteomes" id="UP001155660">
    <property type="component" value="Chromosome A23"/>
</dbReference>
<dbReference type="SMART" id="SM00511">
    <property type="entry name" value="ORANGE"/>
    <property type="match status" value="1"/>
</dbReference>
<feature type="domain" description="Orange" evidence="8">
    <location>
        <begin position="179"/>
        <end position="211"/>
    </location>
</feature>
<evidence type="ECO:0000256" key="1">
    <source>
        <dbReference type="ARBA" id="ARBA00004123"/>
    </source>
</evidence>
<protein>
    <submittedName>
        <fullName evidence="9">Transcription factor HES-5-like</fullName>
    </submittedName>
</protein>
<dbReference type="Pfam" id="PF00010">
    <property type="entry name" value="HLH"/>
    <property type="match status" value="1"/>
</dbReference>
<feature type="region of interest" description="Disordered" evidence="6">
    <location>
        <begin position="222"/>
        <end position="248"/>
    </location>
</feature>
<dbReference type="PANTHER" id="PTHR10985">
    <property type="entry name" value="BASIC HELIX-LOOP-HELIX TRANSCRIPTION FACTOR, HES-RELATED"/>
    <property type="match status" value="1"/>
</dbReference>
<dbReference type="GO" id="GO:0003677">
    <property type="term" value="F:DNA binding"/>
    <property type="evidence" value="ECO:0007669"/>
    <property type="project" value="InterPro"/>
</dbReference>
<dbReference type="CDD" id="cd11461">
    <property type="entry name" value="bHLH-O_HES5"/>
    <property type="match status" value="1"/>
</dbReference>
<dbReference type="SMART" id="SM00353">
    <property type="entry name" value="HLH"/>
    <property type="match status" value="1"/>
</dbReference>
<organism evidence="9">
    <name type="scientific">Cyprinus carpio</name>
    <name type="common">Common carp</name>
    <dbReference type="NCBI Taxonomy" id="7962"/>
    <lineage>
        <taxon>Eukaryota</taxon>
        <taxon>Metazoa</taxon>
        <taxon>Chordata</taxon>
        <taxon>Craniata</taxon>
        <taxon>Vertebrata</taxon>
        <taxon>Euteleostomi</taxon>
        <taxon>Actinopterygii</taxon>
        <taxon>Neopterygii</taxon>
        <taxon>Teleostei</taxon>
        <taxon>Ostariophysi</taxon>
        <taxon>Cypriniformes</taxon>
        <taxon>Cyprinidae</taxon>
        <taxon>Cyprininae</taxon>
        <taxon>Cyprinus</taxon>
    </lineage>
</organism>
<evidence type="ECO:0000256" key="6">
    <source>
        <dbReference type="SAM" id="MobiDB-lite"/>
    </source>
</evidence>
<keyword evidence="2" id="KW-0678">Repressor</keyword>
<dbReference type="AlphaFoldDB" id="A0A9Q9ZQ77"/>
<dbReference type="GO" id="GO:0046983">
    <property type="term" value="F:protein dimerization activity"/>
    <property type="evidence" value="ECO:0007669"/>
    <property type="project" value="InterPro"/>
</dbReference>
<dbReference type="PROSITE" id="PS51054">
    <property type="entry name" value="ORANGE"/>
    <property type="match status" value="1"/>
</dbReference>
<dbReference type="InterPro" id="IPR003650">
    <property type="entry name" value="Orange_dom"/>
</dbReference>
<dbReference type="InterPro" id="IPR011598">
    <property type="entry name" value="bHLH_dom"/>
</dbReference>
<evidence type="ECO:0000313" key="9">
    <source>
        <dbReference type="RefSeq" id="XP_042569904.1"/>
    </source>
</evidence>
<proteinExistence type="predicted"/>
<dbReference type="GO" id="GO:0005634">
    <property type="term" value="C:nucleus"/>
    <property type="evidence" value="ECO:0007669"/>
    <property type="project" value="UniProtKB-SubCell"/>
</dbReference>
<evidence type="ECO:0000259" key="8">
    <source>
        <dbReference type="PROSITE" id="PS51054"/>
    </source>
</evidence>
<evidence type="ECO:0000256" key="5">
    <source>
        <dbReference type="ARBA" id="ARBA00023242"/>
    </source>
</evidence>
<dbReference type="RefSeq" id="XP_042569904.1">
    <property type="nucleotide sequence ID" value="XM_042713970.1"/>
</dbReference>
<dbReference type="PROSITE" id="PS50888">
    <property type="entry name" value="BHLH"/>
    <property type="match status" value="1"/>
</dbReference>